<dbReference type="Proteomes" id="UP000730481">
    <property type="component" value="Unassembled WGS sequence"/>
</dbReference>
<dbReference type="AlphaFoldDB" id="A0A9P5DMP0"/>
<keyword evidence="3" id="KW-1185">Reference proteome</keyword>
<comment type="caution">
    <text evidence="2">The sequence shown here is derived from an EMBL/GenBank/DDBJ whole genome shotgun (WGS) entry which is preliminary data.</text>
</comment>
<evidence type="ECO:0000256" key="1">
    <source>
        <dbReference type="SAM" id="MobiDB-lite"/>
    </source>
</evidence>
<reference evidence="2" key="2">
    <citation type="submission" date="2020-02" db="EMBL/GenBank/DDBJ databases">
        <title>Identification and distribution of gene clusters putatively required for synthesis of sphingolipid metabolism inhibitors in phylogenetically diverse species of the filamentous fungus Fusarium.</title>
        <authorList>
            <person name="Kim H.-S."/>
            <person name="Busman M."/>
            <person name="Brown D.W."/>
            <person name="Divon H."/>
            <person name="Uhlig S."/>
            <person name="Proctor R.H."/>
        </authorList>
    </citation>
    <scope>NUCLEOTIDE SEQUENCE</scope>
    <source>
        <strain evidence="2">NRRL 25174</strain>
    </source>
</reference>
<reference evidence="2" key="1">
    <citation type="journal article" date="2017" name="Mycologia">
        <title>Fusarium algeriense, sp. nov., a novel toxigenic crown rot pathogen of durum wheat from Algeria is nested in the Fusarium burgessii species complex.</title>
        <authorList>
            <person name="Laraba I."/>
            <person name="Keddad A."/>
            <person name="Boureghda H."/>
            <person name="Abdallah N."/>
            <person name="Vaughan M.M."/>
            <person name="Proctor R.H."/>
            <person name="Busman M."/>
            <person name="O'Donnell K."/>
        </authorList>
    </citation>
    <scope>NUCLEOTIDE SEQUENCE</scope>
    <source>
        <strain evidence="2">NRRL 25174</strain>
    </source>
</reference>
<organism evidence="2 3">
    <name type="scientific">Fusarium beomiforme</name>
    <dbReference type="NCBI Taxonomy" id="44412"/>
    <lineage>
        <taxon>Eukaryota</taxon>
        <taxon>Fungi</taxon>
        <taxon>Dikarya</taxon>
        <taxon>Ascomycota</taxon>
        <taxon>Pezizomycotina</taxon>
        <taxon>Sordariomycetes</taxon>
        <taxon>Hypocreomycetidae</taxon>
        <taxon>Hypocreales</taxon>
        <taxon>Nectriaceae</taxon>
        <taxon>Fusarium</taxon>
        <taxon>Fusarium burgessii species complex</taxon>
    </lineage>
</organism>
<dbReference type="OrthoDB" id="5101662at2759"/>
<name>A0A9P5DMP0_9HYPO</name>
<proteinExistence type="predicted"/>
<evidence type="ECO:0000313" key="2">
    <source>
        <dbReference type="EMBL" id="KAF4332667.1"/>
    </source>
</evidence>
<protein>
    <submittedName>
        <fullName evidence="2">Uncharacterized protein</fullName>
    </submittedName>
</protein>
<evidence type="ECO:0000313" key="3">
    <source>
        <dbReference type="Proteomes" id="UP000730481"/>
    </source>
</evidence>
<feature type="region of interest" description="Disordered" evidence="1">
    <location>
        <begin position="1"/>
        <end position="23"/>
    </location>
</feature>
<accession>A0A9P5DMP0</accession>
<sequence length="307" mass="35425">MTARGRNVPIPLPPRDPTLESRPVPWERHYPVRAFGPGAAPEAQQNFQSIEELAQQSLNASSVGNDWDVEEDAKHLFKLLTKESNIEWRDDGFVTGEPTWGPPIVVTAYSEKARGNIDLAVNNLVEIIHRYFLRCPRSGAFATEAFKRLKFDVIEDKELLENASDDRVREEFNAYVRSLRLFPDDLRWENQRQKLFKDNLNRPDGPTRYNICIVLDEETVDTLAAISFPDNLKDDLKILQDISIKVIDRNWRYPQIAEDKYGSGSSRHVYKGKDTCPILDLPLICAEIYGHAGLEEMFPLDRYRYMR</sequence>
<gene>
    <name evidence="2" type="ORF">FBEOM_13527</name>
</gene>
<dbReference type="EMBL" id="PVQB02001014">
    <property type="protein sequence ID" value="KAF4332667.1"/>
    <property type="molecule type" value="Genomic_DNA"/>
</dbReference>